<comment type="subcellular location">
    <subcellularLocation>
        <location evidence="1">Nucleus</location>
    </subcellularLocation>
</comment>
<accession>A0A5B8MF74</accession>
<reference evidence="5" key="2">
    <citation type="submission" date="2021-01" db="EMBL/GenBank/DDBJ databases">
        <authorList>
            <person name="Corre E."/>
            <person name="Pelletier E."/>
            <person name="Niang G."/>
            <person name="Scheremetjew M."/>
            <person name="Finn R."/>
            <person name="Kale V."/>
            <person name="Holt S."/>
            <person name="Cochrane G."/>
            <person name="Meng A."/>
            <person name="Brown T."/>
            <person name="Cohen L."/>
        </authorList>
    </citation>
    <scope>NUCLEOTIDE SEQUENCE</scope>
    <source>
        <strain evidence="5">CCMP1205</strain>
    </source>
</reference>
<reference evidence="6 7" key="1">
    <citation type="submission" date="2018-07" db="EMBL/GenBank/DDBJ databases">
        <title>The complete nuclear genome of the prasinophyte Chloropicon primus (CCMP1205).</title>
        <authorList>
            <person name="Pombert J.-F."/>
            <person name="Otis C."/>
            <person name="Turmel M."/>
            <person name="Lemieux C."/>
        </authorList>
    </citation>
    <scope>NUCLEOTIDE SEQUENCE [LARGE SCALE GENOMIC DNA]</scope>
    <source>
        <strain evidence="6 7">CCMP1205</strain>
    </source>
</reference>
<dbReference type="EMBL" id="CP031035">
    <property type="protein sequence ID" value="QDZ19113.1"/>
    <property type="molecule type" value="Genomic_DNA"/>
</dbReference>
<feature type="domain" description="Zinc finger LSD1-type" evidence="4">
    <location>
        <begin position="67"/>
        <end position="91"/>
    </location>
</feature>
<dbReference type="OrthoDB" id="509329at2759"/>
<organism evidence="6 7">
    <name type="scientific">Chloropicon primus</name>
    <dbReference type="NCBI Taxonomy" id="1764295"/>
    <lineage>
        <taxon>Eukaryota</taxon>
        <taxon>Viridiplantae</taxon>
        <taxon>Chlorophyta</taxon>
        <taxon>Chloropicophyceae</taxon>
        <taxon>Chloropicales</taxon>
        <taxon>Chloropicaceae</taxon>
        <taxon>Chloropicon</taxon>
    </lineage>
</organism>
<evidence type="ECO:0000256" key="1">
    <source>
        <dbReference type="ARBA" id="ARBA00004123"/>
    </source>
</evidence>
<dbReference type="PANTHER" id="PTHR31747">
    <property type="entry name" value="PROTEIN LSD1"/>
    <property type="match status" value="1"/>
</dbReference>
<keyword evidence="7" id="KW-1185">Reference proteome</keyword>
<keyword evidence="2" id="KW-0539">Nucleus</keyword>
<dbReference type="AlphaFoldDB" id="A0A5B8MF74"/>
<feature type="domain" description="Zinc finger LSD1-type" evidence="4">
    <location>
        <begin position="105"/>
        <end position="129"/>
    </location>
</feature>
<evidence type="ECO:0000313" key="7">
    <source>
        <dbReference type="Proteomes" id="UP000316726"/>
    </source>
</evidence>
<gene>
    <name evidence="6" type="ORF">A3770_02p16310</name>
    <name evidence="5" type="ORF">CPRI1469_LOCUS9212</name>
</gene>
<dbReference type="NCBIfam" id="TIGR01053">
    <property type="entry name" value="LSD1"/>
    <property type="match status" value="3"/>
</dbReference>
<dbReference type="Proteomes" id="UP000316726">
    <property type="component" value="Chromosome 2"/>
</dbReference>
<proteinExistence type="predicted"/>
<evidence type="ECO:0000313" key="6">
    <source>
        <dbReference type="EMBL" id="QDZ19113.1"/>
    </source>
</evidence>
<dbReference type="InterPro" id="IPR005735">
    <property type="entry name" value="Znf_LSD1"/>
</dbReference>
<dbReference type="Pfam" id="PF06943">
    <property type="entry name" value="zf-LSD1"/>
    <property type="match status" value="3"/>
</dbReference>
<dbReference type="PANTHER" id="PTHR31747:SF3">
    <property type="entry name" value="PROTEIN LSD1"/>
    <property type="match status" value="1"/>
</dbReference>
<dbReference type="STRING" id="1764295.A0A5B8MF74"/>
<sequence length="201" mass="21334">MSTQTREVVCIGCSTLLRFPAGAQVVRCVLCSQITPVIPQQHQQHQQPRQGGGQQQPQGASTSHLICGGCRTVLAYPTGAASVRCAVCTTVNQLTPQNTMANCRCQGCNTHLMYQPGATSVRCALCQHVTQVGGAVDPRAVEPRSGGEPAEAALSRQNSNTLYVIQNPSEEGEERYNMAIGVKVVESEGGGGGGKEVERRR</sequence>
<evidence type="ECO:0000256" key="3">
    <source>
        <dbReference type="SAM" id="MobiDB-lite"/>
    </source>
</evidence>
<feature type="region of interest" description="Disordered" evidence="3">
    <location>
        <begin position="137"/>
        <end position="157"/>
    </location>
</feature>
<name>A0A5B8MF74_9CHLO</name>
<dbReference type="InterPro" id="IPR040319">
    <property type="entry name" value="LSD1-like"/>
</dbReference>
<evidence type="ECO:0000256" key="2">
    <source>
        <dbReference type="ARBA" id="ARBA00023242"/>
    </source>
</evidence>
<protein>
    <recommendedName>
        <fullName evidence="4">Zinc finger LSD1-type domain-containing protein</fullName>
    </recommendedName>
</protein>
<feature type="domain" description="Zinc finger LSD1-type" evidence="4">
    <location>
        <begin position="10"/>
        <end position="32"/>
    </location>
</feature>
<evidence type="ECO:0000259" key="4">
    <source>
        <dbReference type="Pfam" id="PF06943"/>
    </source>
</evidence>
<dbReference type="GO" id="GO:0005634">
    <property type="term" value="C:nucleus"/>
    <property type="evidence" value="ECO:0007669"/>
    <property type="project" value="UniProtKB-SubCell"/>
</dbReference>
<dbReference type="EMBL" id="HBHL01014020">
    <property type="protein sequence ID" value="CAD9720346.1"/>
    <property type="molecule type" value="Transcribed_RNA"/>
</dbReference>
<evidence type="ECO:0000313" key="5">
    <source>
        <dbReference type="EMBL" id="CAD9720346.1"/>
    </source>
</evidence>